<dbReference type="InterPro" id="IPR011836">
    <property type="entry name" value="YhdP"/>
</dbReference>
<dbReference type="EMBL" id="JACORU010000001">
    <property type="protein sequence ID" value="MBC5763610.1"/>
    <property type="molecule type" value="Genomic_DNA"/>
</dbReference>
<feature type="domain" description="YhdP central" evidence="2">
    <location>
        <begin position="20"/>
        <end position="1360"/>
    </location>
</feature>
<comment type="caution">
    <text evidence="3">The sequence shown here is derived from an EMBL/GenBank/DDBJ whole genome shotgun (WGS) entry which is preliminary data.</text>
</comment>
<dbReference type="Proteomes" id="UP000596827">
    <property type="component" value="Unassembled WGS sequence"/>
</dbReference>
<dbReference type="PANTHER" id="PTHR38690:SF1">
    <property type="entry name" value="PROTEASE"/>
    <property type="match status" value="1"/>
</dbReference>
<feature type="compositionally biased region" description="Polar residues" evidence="1">
    <location>
        <begin position="1364"/>
        <end position="1382"/>
    </location>
</feature>
<dbReference type="Pfam" id="PF13116">
    <property type="entry name" value="YhdP"/>
    <property type="match status" value="1"/>
</dbReference>
<dbReference type="PANTHER" id="PTHR38690">
    <property type="entry name" value="PROTEASE-RELATED"/>
    <property type="match status" value="1"/>
</dbReference>
<dbReference type="RefSeq" id="WP_187080050.1">
    <property type="nucleotide sequence ID" value="NZ_JACORU010000001.1"/>
</dbReference>
<evidence type="ECO:0000256" key="1">
    <source>
        <dbReference type="SAM" id="MobiDB-lite"/>
    </source>
</evidence>
<feature type="region of interest" description="Disordered" evidence="1">
    <location>
        <begin position="423"/>
        <end position="442"/>
    </location>
</feature>
<name>A0A923S0U3_9BURK</name>
<protein>
    <submittedName>
        <fullName evidence="3">TIGR02099 family protein</fullName>
    </submittedName>
</protein>
<accession>A0A923S0U3</accession>
<gene>
    <name evidence="3" type="ORF">H8R02_04065</name>
</gene>
<organism evidence="3 4">
    <name type="scientific">Ramlibacter albus</name>
    <dbReference type="NCBI Taxonomy" id="2079448"/>
    <lineage>
        <taxon>Bacteria</taxon>
        <taxon>Pseudomonadati</taxon>
        <taxon>Pseudomonadota</taxon>
        <taxon>Betaproteobacteria</taxon>
        <taxon>Burkholderiales</taxon>
        <taxon>Comamonadaceae</taxon>
        <taxon>Ramlibacter</taxon>
    </lineage>
</organism>
<dbReference type="InterPro" id="IPR025263">
    <property type="entry name" value="YhdP_central"/>
</dbReference>
<feature type="region of interest" description="Disordered" evidence="1">
    <location>
        <begin position="1356"/>
        <end position="1382"/>
    </location>
</feature>
<reference evidence="3" key="1">
    <citation type="submission" date="2020-08" db="EMBL/GenBank/DDBJ databases">
        <title>Ramlibacter sp. GTP1 16S ribosomal RNA gene genome sequencing and assembly.</title>
        <authorList>
            <person name="Kang M."/>
        </authorList>
    </citation>
    <scope>NUCLEOTIDE SEQUENCE</scope>
    <source>
        <strain evidence="3">GTP1</strain>
    </source>
</reference>
<keyword evidence="4" id="KW-1185">Reference proteome</keyword>
<evidence type="ECO:0000313" key="3">
    <source>
        <dbReference type="EMBL" id="MBC5763610.1"/>
    </source>
</evidence>
<evidence type="ECO:0000313" key="4">
    <source>
        <dbReference type="Proteomes" id="UP000596827"/>
    </source>
</evidence>
<proteinExistence type="predicted"/>
<dbReference type="NCBIfam" id="TIGR02099">
    <property type="entry name" value="YhdP family protein"/>
    <property type="match status" value="1"/>
</dbReference>
<evidence type="ECO:0000259" key="2">
    <source>
        <dbReference type="Pfam" id="PF13116"/>
    </source>
</evidence>
<sequence>MNAPPTNPSRALRAYAVAARGLLWLLAAFWLALVLAWGALHGFIVPRIGELRPELEKQAGRALGVPVRIGSVQARSEGLIPSFELQDVVLLDAQQRPALTLPRVLVALSPRSLLNLGFEQLYIDKPELDIRRATDGRLVVAGLDLSRTGDNDGRAADWFFEQSEFVIRGGTIRWTDEMRHAPPLALGDVDLVVRNKSRRHSIRLDATPPPEWGERFTLAAQFRQPLLVRHGGHWQHWAGQVYGDFARVDLSQLRRHADLGVQITQGRGALRAWVDVEKGQVVGGTADVVLADVDARLGPKLEPLALVSVAGRLGGKRFEEGFEFETQGLQFQTRDGHRWPGGNVKVSWSAAHGQLPAQGEFKGDKLDLAALTQVATRLPLGTPTHAALTAYSPQGLVDIQAKWQGPVDAPVSYEAKGRATALQVAARPDPRNQAAGTPGVRGANIDFDLTHKGGKARLAMENGALEFPGVFEEPAIPVATLAGDVLWQLDGAQASVTLNNMKFANADAQGEAKATWRTSDPAKSVSKSRFPGVLDLQATLSRADGTRVWRYLPLGVPKTARDYVHESVQHGTATNAKFRVRGDLAEFPFPENRNGEFLVTADVQGATYAYVPQSANKGPGQWPALTQLAGELVFQGNGMQVKNARGLFGAPSKLQVKAEAQIPDFRSTVVAVKGQVQGPLGEALGVVNTSPMSAMTNQALAKSKATGNADVQLQLNLPVAKIENSQVLGTITLANNDLQITPDSPMLARAKGTVTFSEKGFRIAGGQARALGGDARIEGGSRTLPPGSLDAPIVVRAQGVATADGLRQARELGFISRLAREMAGSANYSLTLGVRRGSPEILVTSNLQGMALNLPAPLAKTAEGVLPLRYETIATRDAMMAPEGSPVRMQDQLTLDIGRIANVHYVRDVSGADAKVLRGTIAVGLAPGESVSLPDAGVMANINLAGFNVDAWEDVLTRATTEEQAAAGAPVPTVAASPFRAAAGGPGYIPTLMAVRAKELSVEGRTLHNVVMGGSRDGLTWRANIDADELNGYLEYRQPSGQGAGRLHARLARLKLAAAAANEVESLLDDQVNSIPALDIVVDDFELKGKKLGKLEIDATNRGAGTVQREGGIREWRLNKLALTTPEAVFTATGNWAAIGATAVPPGGPRQAPRAEKKRTAMKFQLDIADAGGLLARFGMKEIVRRGRGKLEGQIAWVGSPLALDYPSLSGAFQVNVESGQFLKADPGLAKLLGVLSLQSLPRRLVLDFRDVFTEGFSFDFIRGDVAIEQGIASTNNLQMKGVNAAVLMEGKADIARETQDIKVVVVPEINAGTASLVATMINPAIGLGSFLAQMFLRQPLIRAATQEFHIDGTWSDPRVTKLSGRSPTSTSGNAADNTATR</sequence>